<proteinExistence type="predicted"/>
<dbReference type="InterPro" id="IPR013579">
    <property type="entry name" value="FAST_2"/>
</dbReference>
<comment type="caution">
    <text evidence="2">The sequence shown here is derived from an EMBL/GenBank/DDBJ whole genome shotgun (WGS) entry which is preliminary data.</text>
</comment>
<accession>A0A8J2NV20</accession>
<evidence type="ECO:0000259" key="1">
    <source>
        <dbReference type="PROSITE" id="PS51286"/>
    </source>
</evidence>
<evidence type="ECO:0000313" key="3">
    <source>
        <dbReference type="Proteomes" id="UP000708208"/>
    </source>
</evidence>
<evidence type="ECO:0000313" key="2">
    <source>
        <dbReference type="EMBL" id="CAG7721398.1"/>
    </source>
</evidence>
<dbReference type="Proteomes" id="UP000708208">
    <property type="component" value="Unassembled WGS sequence"/>
</dbReference>
<dbReference type="EMBL" id="CAJVCH010079158">
    <property type="protein sequence ID" value="CAG7721398.1"/>
    <property type="molecule type" value="Genomic_DNA"/>
</dbReference>
<gene>
    <name evidence="2" type="ORF">AFUS01_LOCUS10617</name>
</gene>
<dbReference type="PROSITE" id="PS51286">
    <property type="entry name" value="RAP"/>
    <property type="match status" value="1"/>
</dbReference>
<dbReference type="Pfam" id="PF06743">
    <property type="entry name" value="FAST_1"/>
    <property type="match status" value="1"/>
</dbReference>
<dbReference type="Pfam" id="PF08373">
    <property type="entry name" value="RAP"/>
    <property type="match status" value="1"/>
</dbReference>
<dbReference type="SMART" id="SM00952">
    <property type="entry name" value="RAP"/>
    <property type="match status" value="1"/>
</dbReference>
<keyword evidence="3" id="KW-1185">Reference proteome</keyword>
<dbReference type="CDD" id="cd23739">
    <property type="entry name" value="TBRG4-like_N"/>
    <property type="match status" value="1"/>
</dbReference>
<dbReference type="Pfam" id="PF08368">
    <property type="entry name" value="FAST_2"/>
    <property type="match status" value="1"/>
</dbReference>
<reference evidence="2" key="1">
    <citation type="submission" date="2021-06" db="EMBL/GenBank/DDBJ databases">
        <authorList>
            <person name="Hodson N. C."/>
            <person name="Mongue J. A."/>
            <person name="Jaron S. K."/>
        </authorList>
    </citation>
    <scope>NUCLEOTIDE SEQUENCE</scope>
</reference>
<dbReference type="InterPro" id="IPR010622">
    <property type="entry name" value="FAST_Leu-rich"/>
</dbReference>
<dbReference type="AlphaFoldDB" id="A0A8J2NV20"/>
<name>A0A8J2NV20_9HEXA</name>
<feature type="domain" description="RAP" evidence="1">
    <location>
        <begin position="575"/>
        <end position="633"/>
    </location>
</feature>
<dbReference type="InterPro" id="IPR013584">
    <property type="entry name" value="RAP"/>
</dbReference>
<sequence>MKRVNHQTFTFITSFLKHRGPSLSTWRYIGNSYTSSPIILTRNCRLFSSSPAYLSKPFVTKEEITDDFSDVTAVEDVESSDNSRNKDGKSRIAKATDTKALLELSIGPNVSVPELCLIVFKLGEMVRKGSSSENILEDARFNRICSRIQKTNFTNGPYFLLQAMHGLVSVGVPSDNTAMSYLQNELKWVVRRCPIRFVARAINILSNLPGDTLKITQVDRANKQLISSHPLSVAISSLERRWLEVTTGSEFISTFQIMSFLNDDVRSNLEDRAGEVMQNFTAMEMVKIFISLGNQKRRPTPLLRALAFHLSKSEDVIEPKDSIELMYALNELSFADPVLVNKICNDLSPAVCTITSNTLISSLLTSLGQMRYKHKDISTALEDWVMKNMATLRPSDYAAWLMTSAVLNIRSEHTEAFCTQAKKVLYENRPKNPVMWLSIVHSLASLKHLDSSLISTVLAPDFTALINGLGVRASGAKLKLLNLNAATKSIENYQGPRLPEDVVKEWSSTIPSSDEKLSKSLFETLQNFLPPPKYLKGSEKHHTGVYVDAFCKLSDKLDPIPVDTVPDDSRKIINVAIVVHGYLTQTSGIKGPTGLSTLQEWLLQNEGYHVLTVPFTEFHPEEKVLRRVQYLEQKMRSINLQSGAESP</sequence>
<dbReference type="OrthoDB" id="6501018at2759"/>
<protein>
    <recommendedName>
        <fullName evidence="1">RAP domain-containing protein</fullName>
    </recommendedName>
</protein>
<organism evidence="2 3">
    <name type="scientific">Allacma fusca</name>
    <dbReference type="NCBI Taxonomy" id="39272"/>
    <lineage>
        <taxon>Eukaryota</taxon>
        <taxon>Metazoa</taxon>
        <taxon>Ecdysozoa</taxon>
        <taxon>Arthropoda</taxon>
        <taxon>Hexapoda</taxon>
        <taxon>Collembola</taxon>
        <taxon>Symphypleona</taxon>
        <taxon>Sminthuridae</taxon>
        <taxon>Allacma</taxon>
    </lineage>
</organism>
<dbReference type="GO" id="GO:0044528">
    <property type="term" value="P:regulation of mitochondrial mRNA stability"/>
    <property type="evidence" value="ECO:0007669"/>
    <property type="project" value="InterPro"/>
</dbReference>